<sequence>MKKVKVCDISLSVVDGMGMEYSNEFSMSNNYKSAVDKATGKQCKIENNVIKDIQIKKGIAQVELELKEQFNKALKFVYYVEV</sequence>
<proteinExistence type="predicted"/>
<protein>
    <submittedName>
        <fullName evidence="1">Uncharacterized protein</fullName>
    </submittedName>
</protein>
<comment type="caution">
    <text evidence="1">The sequence shown here is derived from an EMBL/GenBank/DDBJ whole genome shotgun (WGS) entry which is preliminary data.</text>
</comment>
<evidence type="ECO:0000313" key="2">
    <source>
        <dbReference type="Proteomes" id="UP000004198"/>
    </source>
</evidence>
<dbReference type="EMBL" id="ACVI01000006">
    <property type="protein sequence ID" value="EET88931.1"/>
    <property type="molecule type" value="Genomic_DNA"/>
</dbReference>
<name>C6PP53_9CLOT</name>
<dbReference type="AlphaFoldDB" id="C6PP53"/>
<keyword evidence="2" id="KW-1185">Reference proteome</keyword>
<reference evidence="1 2" key="1">
    <citation type="submission" date="2009-06" db="EMBL/GenBank/DDBJ databases">
        <title>The draft genome of Clostridium carboxidivorans P7.</title>
        <authorList>
            <consortium name="US DOE Joint Genome Institute (JGI-PGF)"/>
            <person name="Lucas S."/>
            <person name="Copeland A."/>
            <person name="Lapidus A."/>
            <person name="Glavina del Rio T."/>
            <person name="Tice H."/>
            <person name="Bruce D."/>
            <person name="Goodwin L."/>
            <person name="Pitluck S."/>
            <person name="Larimer F."/>
            <person name="Land M.L."/>
            <person name="Hauser L."/>
            <person name="Hemme C.L."/>
        </authorList>
    </citation>
    <scope>NUCLEOTIDE SEQUENCE [LARGE SCALE GENOMIC DNA]</scope>
    <source>
        <strain evidence="1 2">P7</strain>
    </source>
</reference>
<dbReference type="Proteomes" id="UP000004198">
    <property type="component" value="Unassembled WGS sequence"/>
</dbReference>
<accession>C6PP53</accession>
<dbReference type="RefSeq" id="WP_007059455.1">
    <property type="nucleotide sequence ID" value="NZ_ACVI01000006.1"/>
</dbReference>
<gene>
    <name evidence="1" type="ORF">CcarbDRAFT_0570</name>
</gene>
<evidence type="ECO:0000313" key="1">
    <source>
        <dbReference type="EMBL" id="EET88931.1"/>
    </source>
</evidence>
<organism evidence="1 2">
    <name type="scientific">Clostridium carboxidivorans P7</name>
    <dbReference type="NCBI Taxonomy" id="536227"/>
    <lineage>
        <taxon>Bacteria</taxon>
        <taxon>Bacillati</taxon>
        <taxon>Bacillota</taxon>
        <taxon>Clostridia</taxon>
        <taxon>Eubacteriales</taxon>
        <taxon>Clostridiaceae</taxon>
        <taxon>Clostridium</taxon>
    </lineage>
</organism>